<evidence type="ECO:0000313" key="3">
    <source>
        <dbReference type="EMBL" id="KAF3575952.1"/>
    </source>
</evidence>
<dbReference type="InterPro" id="IPR052929">
    <property type="entry name" value="RNase_H-like_EbsB-rel"/>
</dbReference>
<reference evidence="3 4" key="1">
    <citation type="journal article" date="2020" name="BMC Genomics">
        <title>Intraspecific diversification of the crop wild relative Brassica cretica Lam. using demographic model selection.</title>
        <authorList>
            <person name="Kioukis A."/>
            <person name="Michalopoulou V.A."/>
            <person name="Briers L."/>
            <person name="Pirintsos S."/>
            <person name="Studholme D.J."/>
            <person name="Pavlidis P."/>
            <person name="Sarris P.F."/>
        </authorList>
    </citation>
    <scope>NUCLEOTIDE SEQUENCE [LARGE SCALE GENOMIC DNA]</scope>
    <source>
        <strain evidence="4">cv. PFS-1207/04</strain>
    </source>
</reference>
<sequence length="237" mass="26378">MGQYQRVKCIRPSETGATDTYIWQAAKSDAIIKFRKDVCLLPSRVSGNILPWVCWALWIACNTLIFEDQLSTPEETATRAIRSSQEWGLAQGLKDQIPKRAENQPNLNQNQPERNTIMVCKSDAAWDKGSNKAWLAWILIDASGICKHRGATTQDFVSSPLIAKALALRSGIISASAMEISDLQMLSDNQTLIKAINNDIQNPEIYGIVKDIQKTPLVLSISLFLLYLACLTVKLMP</sequence>
<dbReference type="InterPro" id="IPR002156">
    <property type="entry name" value="RNaseH_domain"/>
</dbReference>
<evidence type="ECO:0000313" key="4">
    <source>
        <dbReference type="Proteomes" id="UP000266723"/>
    </source>
</evidence>
<evidence type="ECO:0000256" key="1">
    <source>
        <dbReference type="SAM" id="Phobius"/>
    </source>
</evidence>
<evidence type="ECO:0000259" key="2">
    <source>
        <dbReference type="Pfam" id="PF13456"/>
    </source>
</evidence>
<protein>
    <recommendedName>
        <fullName evidence="2">RNase H type-1 domain-containing protein</fullName>
    </recommendedName>
</protein>
<accession>A0ABQ7DEC2</accession>
<keyword evidence="1" id="KW-0472">Membrane</keyword>
<dbReference type="PANTHER" id="PTHR47074">
    <property type="entry name" value="BNAC02G40300D PROTEIN"/>
    <property type="match status" value="1"/>
</dbReference>
<name>A0ABQ7DEC2_BRACR</name>
<feature type="domain" description="RNase H type-1" evidence="2">
    <location>
        <begin position="122"/>
        <end position="214"/>
    </location>
</feature>
<gene>
    <name evidence="3" type="ORF">DY000_02034593</name>
</gene>
<dbReference type="PANTHER" id="PTHR47074:SF49">
    <property type="entry name" value="POLYNUCLEOTIDYL TRANSFERASE, RIBONUCLEASE H-LIKE SUPERFAMILY PROTEIN"/>
    <property type="match status" value="1"/>
</dbReference>
<keyword evidence="4" id="KW-1185">Reference proteome</keyword>
<comment type="caution">
    <text evidence="3">The sequence shown here is derived from an EMBL/GenBank/DDBJ whole genome shotgun (WGS) entry which is preliminary data.</text>
</comment>
<keyword evidence="1" id="KW-1133">Transmembrane helix</keyword>
<dbReference type="EMBL" id="QGKV02000649">
    <property type="protein sequence ID" value="KAF3575952.1"/>
    <property type="molecule type" value="Genomic_DNA"/>
</dbReference>
<dbReference type="Pfam" id="PF13456">
    <property type="entry name" value="RVT_3"/>
    <property type="match status" value="1"/>
</dbReference>
<feature type="transmembrane region" description="Helical" evidence="1">
    <location>
        <begin position="217"/>
        <end position="236"/>
    </location>
</feature>
<keyword evidence="1" id="KW-0812">Transmembrane</keyword>
<proteinExistence type="predicted"/>
<organism evidence="3 4">
    <name type="scientific">Brassica cretica</name>
    <name type="common">Mustard</name>
    <dbReference type="NCBI Taxonomy" id="69181"/>
    <lineage>
        <taxon>Eukaryota</taxon>
        <taxon>Viridiplantae</taxon>
        <taxon>Streptophyta</taxon>
        <taxon>Embryophyta</taxon>
        <taxon>Tracheophyta</taxon>
        <taxon>Spermatophyta</taxon>
        <taxon>Magnoliopsida</taxon>
        <taxon>eudicotyledons</taxon>
        <taxon>Gunneridae</taxon>
        <taxon>Pentapetalae</taxon>
        <taxon>rosids</taxon>
        <taxon>malvids</taxon>
        <taxon>Brassicales</taxon>
        <taxon>Brassicaceae</taxon>
        <taxon>Brassiceae</taxon>
        <taxon>Brassica</taxon>
    </lineage>
</organism>
<dbReference type="Proteomes" id="UP000266723">
    <property type="component" value="Unassembled WGS sequence"/>
</dbReference>